<feature type="region of interest" description="Disordered" evidence="1">
    <location>
        <begin position="115"/>
        <end position="138"/>
    </location>
</feature>
<evidence type="ECO:0000313" key="4">
    <source>
        <dbReference type="WBParaSite" id="PDA_v2.g23976.t1"/>
    </source>
</evidence>
<keyword evidence="2" id="KW-0472">Membrane</keyword>
<feature type="region of interest" description="Disordered" evidence="1">
    <location>
        <begin position="1"/>
        <end position="33"/>
    </location>
</feature>
<keyword evidence="2" id="KW-0812">Transmembrane</keyword>
<evidence type="ECO:0000256" key="1">
    <source>
        <dbReference type="SAM" id="MobiDB-lite"/>
    </source>
</evidence>
<accession>A0A914PYP7</accession>
<evidence type="ECO:0000313" key="3">
    <source>
        <dbReference type="Proteomes" id="UP000887578"/>
    </source>
</evidence>
<sequence>MASKRQRLTVSPSETTTTSLKLSSSSSPHHSSSHEDACFSALILQAAAIQTLKEMMGETDWRATTPSSINTGQKILSRFAEANNFNSKSSAASGSSCYQTSGIAKKRGSHAGALINGMNANDLSSPSTSSSSSNASTRNAMLINGGRNGEIDFSTSNSSSSTSGLNYFKRGAQYKRATLPSIMTTSKFYIFYFYACLITAYR</sequence>
<feature type="compositionally biased region" description="Low complexity" evidence="1">
    <location>
        <begin position="124"/>
        <end position="136"/>
    </location>
</feature>
<keyword evidence="3" id="KW-1185">Reference proteome</keyword>
<feature type="transmembrane region" description="Helical" evidence="2">
    <location>
        <begin position="179"/>
        <end position="201"/>
    </location>
</feature>
<evidence type="ECO:0000256" key="2">
    <source>
        <dbReference type="SAM" id="Phobius"/>
    </source>
</evidence>
<reference evidence="4" key="1">
    <citation type="submission" date="2022-11" db="UniProtKB">
        <authorList>
            <consortium name="WormBaseParasite"/>
        </authorList>
    </citation>
    <scope>IDENTIFICATION</scope>
</reference>
<dbReference type="AlphaFoldDB" id="A0A914PYP7"/>
<protein>
    <submittedName>
        <fullName evidence="4">Uncharacterized protein</fullName>
    </submittedName>
</protein>
<feature type="compositionally biased region" description="Low complexity" evidence="1">
    <location>
        <begin position="11"/>
        <end position="30"/>
    </location>
</feature>
<proteinExistence type="predicted"/>
<keyword evidence="2" id="KW-1133">Transmembrane helix</keyword>
<dbReference type="WBParaSite" id="PDA_v2.g23976.t1">
    <property type="protein sequence ID" value="PDA_v2.g23976.t1"/>
    <property type="gene ID" value="PDA_v2.g23976"/>
</dbReference>
<name>A0A914PYP7_9BILA</name>
<organism evidence="3 4">
    <name type="scientific">Panagrolaimus davidi</name>
    <dbReference type="NCBI Taxonomy" id="227884"/>
    <lineage>
        <taxon>Eukaryota</taxon>
        <taxon>Metazoa</taxon>
        <taxon>Ecdysozoa</taxon>
        <taxon>Nematoda</taxon>
        <taxon>Chromadorea</taxon>
        <taxon>Rhabditida</taxon>
        <taxon>Tylenchina</taxon>
        <taxon>Panagrolaimomorpha</taxon>
        <taxon>Panagrolaimoidea</taxon>
        <taxon>Panagrolaimidae</taxon>
        <taxon>Panagrolaimus</taxon>
    </lineage>
</organism>
<dbReference type="Proteomes" id="UP000887578">
    <property type="component" value="Unplaced"/>
</dbReference>